<keyword evidence="7" id="KW-0325">Glycoprotein</keyword>
<evidence type="ECO:0000256" key="9">
    <source>
        <dbReference type="SAM" id="MobiDB-lite"/>
    </source>
</evidence>
<keyword evidence="3" id="KW-1003">Cell membrane</keyword>
<evidence type="ECO:0000259" key="11">
    <source>
        <dbReference type="Pfam" id="PF13206"/>
    </source>
</evidence>
<feature type="region of interest" description="Disordered" evidence="9">
    <location>
        <begin position="274"/>
        <end position="334"/>
    </location>
</feature>
<accession>F9W9B5</accession>
<keyword evidence="6" id="KW-0472">Membrane</keyword>
<evidence type="ECO:0000256" key="3">
    <source>
        <dbReference type="ARBA" id="ARBA00022475"/>
    </source>
</evidence>
<keyword evidence="8" id="KW-0449">Lipoprotein</keyword>
<name>F9W9B5_TRYCI</name>
<evidence type="ECO:0000256" key="7">
    <source>
        <dbReference type="ARBA" id="ARBA00023180"/>
    </source>
</evidence>
<evidence type="ECO:0000256" key="5">
    <source>
        <dbReference type="ARBA" id="ARBA00022729"/>
    </source>
</evidence>
<reference evidence="12 13" key="2">
    <citation type="journal article" date="2012" name="Proc. Natl. Acad. Sci. U.S.A.">
        <title>Antigenic diversity is generated by distinct evolutionary mechanisms in African trypanosome species.</title>
        <authorList>
            <person name="Jackson A.P."/>
            <person name="Berry A."/>
            <person name="Aslett M."/>
            <person name="Allison H.C."/>
            <person name="Burton P."/>
            <person name="Vavrova-Anderson J."/>
            <person name="Brown R."/>
            <person name="Browne H."/>
            <person name="Corton N."/>
            <person name="Hauser H."/>
            <person name="Gamble J."/>
            <person name="Gilderthorp R."/>
            <person name="Marcello L."/>
            <person name="McQuillan J."/>
            <person name="Otto T.D."/>
            <person name="Quail M.A."/>
            <person name="Sanders M.J."/>
            <person name="van Tonder A."/>
            <person name="Ginger M.L."/>
            <person name="Field M.C."/>
            <person name="Barry J.D."/>
            <person name="Hertz-Fowler C."/>
            <person name="Berriman M."/>
        </authorList>
    </citation>
    <scope>NUCLEOTIDE SEQUENCE [LARGE SCALE GENOMIC DNA]</scope>
    <source>
        <strain evidence="12 13">IL3000</strain>
    </source>
</reference>
<evidence type="ECO:0000313" key="12">
    <source>
        <dbReference type="EMBL" id="CCD13809.1"/>
    </source>
</evidence>
<evidence type="ECO:0000256" key="2">
    <source>
        <dbReference type="ARBA" id="ARBA00004609"/>
    </source>
</evidence>
<dbReference type="EMBL" id="CAEQ01001291">
    <property type="protein sequence ID" value="CCD13809.1"/>
    <property type="molecule type" value="Genomic_DNA"/>
</dbReference>
<feature type="region of interest" description="Disordered" evidence="9">
    <location>
        <begin position="215"/>
        <end position="236"/>
    </location>
</feature>
<dbReference type="Pfam" id="PF13206">
    <property type="entry name" value="VSG_B"/>
    <property type="match status" value="1"/>
</dbReference>
<sequence>MMGVRIWIFFLMVCGVLGAQESDIARKTDHNLEEYNALCNLMKISVQKWKELESRGNEGPLKKALGRTIFGDDRGGDLQNLKSETFQKVYKDVERNALSRLLWCGGPYDEDSRKRLTHEPRWPGHSVPHDLVCLCTVGPDGWPLNNNGKDKLCGLEGNALVATEKQGWGAGGPNSRGAKQIEATWKSITKTCLEGNASGNNLKDALGDFLRQLKKTPGNKYPERYQLGEGKSDDDYPCSGNEKICVMYHNSTEHKHPMPWWTELQGAIEKDDEIQAKKKSKEETSKQESAQKQRKTQNQEKPQLPQEPHTAPVKATKQDPTDIEQENTENLSTPIATLEEASSTLIITPCIWFLGVLLLI</sequence>
<comment type="function">
    <text evidence="1">VSG forms a coat on the surface of the parasite. The trypanosome evades the immune response of the host by expressing a series of antigenically distinct VSGs from an estimated 1000 VSG genes.</text>
</comment>
<evidence type="ECO:0000256" key="6">
    <source>
        <dbReference type="ARBA" id="ARBA00023136"/>
    </source>
</evidence>
<keyword evidence="5 10" id="KW-0732">Signal</keyword>
<proteinExistence type="predicted"/>
<gene>
    <name evidence="12" type="ORF">TCIL3000_0_45070</name>
</gene>
<feature type="signal peptide" evidence="10">
    <location>
        <begin position="1"/>
        <end position="18"/>
    </location>
</feature>
<dbReference type="GO" id="GO:0098552">
    <property type="term" value="C:side of membrane"/>
    <property type="evidence" value="ECO:0007669"/>
    <property type="project" value="UniProtKB-KW"/>
</dbReference>
<reference evidence="13" key="1">
    <citation type="submission" date="2011-07" db="EMBL/GenBank/DDBJ databases">
        <title>Divergent evolution of antigenic variation in African trypanosomes.</title>
        <authorList>
            <person name="Jackson A.P."/>
            <person name="Berry A."/>
            <person name="Allison H.C."/>
            <person name="Burton P."/>
            <person name="Anderson J."/>
            <person name="Aslett M."/>
            <person name="Brown R."/>
            <person name="Corton N."/>
            <person name="Harris D."/>
            <person name="Hauser H."/>
            <person name="Gamble J."/>
            <person name="Gilderthorp R."/>
            <person name="McQuillan J."/>
            <person name="Quail M.A."/>
            <person name="Sanders M."/>
            <person name="Van Tonder A."/>
            <person name="Ginger M.L."/>
            <person name="Donelson J.E."/>
            <person name="Field M.C."/>
            <person name="Barry J.D."/>
            <person name="Berriman M."/>
            <person name="Hertz-Fowler C."/>
        </authorList>
    </citation>
    <scope>NUCLEOTIDE SEQUENCE [LARGE SCALE GENOMIC DNA]</scope>
    <source>
        <strain evidence="13">IL3000</strain>
    </source>
</reference>
<dbReference type="GO" id="GO:0005886">
    <property type="term" value="C:plasma membrane"/>
    <property type="evidence" value="ECO:0007669"/>
    <property type="project" value="UniProtKB-SubCell"/>
</dbReference>
<comment type="subcellular location">
    <subcellularLocation>
        <location evidence="2">Cell membrane</location>
        <topology evidence="2">Lipid-anchor</topology>
        <topology evidence="2">GPI-anchor</topology>
    </subcellularLocation>
</comment>
<keyword evidence="4" id="KW-0336">GPI-anchor</keyword>
<evidence type="ECO:0000256" key="10">
    <source>
        <dbReference type="SAM" id="SignalP"/>
    </source>
</evidence>
<dbReference type="Proteomes" id="UP000000702">
    <property type="component" value="Unassembled WGS sequence"/>
</dbReference>
<feature type="compositionally biased region" description="Basic and acidic residues" evidence="9">
    <location>
        <begin position="274"/>
        <end position="291"/>
    </location>
</feature>
<evidence type="ECO:0000256" key="1">
    <source>
        <dbReference type="ARBA" id="ARBA00002523"/>
    </source>
</evidence>
<evidence type="ECO:0000256" key="8">
    <source>
        <dbReference type="ARBA" id="ARBA00023288"/>
    </source>
</evidence>
<organism evidence="12 13">
    <name type="scientific">Trypanosoma congolense (strain IL3000)</name>
    <dbReference type="NCBI Taxonomy" id="1068625"/>
    <lineage>
        <taxon>Eukaryota</taxon>
        <taxon>Discoba</taxon>
        <taxon>Euglenozoa</taxon>
        <taxon>Kinetoplastea</taxon>
        <taxon>Metakinetoplastina</taxon>
        <taxon>Trypanosomatida</taxon>
        <taxon>Trypanosomatidae</taxon>
        <taxon>Trypanosoma</taxon>
        <taxon>Nannomonas</taxon>
    </lineage>
</organism>
<feature type="chain" id="PRO_5003390030" evidence="10">
    <location>
        <begin position="19"/>
        <end position="360"/>
    </location>
</feature>
<protein>
    <submittedName>
        <fullName evidence="12">Variant surface glycoprotein</fullName>
    </submittedName>
</protein>
<dbReference type="AlphaFoldDB" id="F9W9B5"/>
<feature type="domain" description="Trypanosome variant surface glycoprotein B-type N-terminal" evidence="11">
    <location>
        <begin position="49"/>
        <end position="286"/>
    </location>
</feature>
<evidence type="ECO:0000256" key="4">
    <source>
        <dbReference type="ARBA" id="ARBA00022622"/>
    </source>
</evidence>
<comment type="caution">
    <text evidence="12">The sequence shown here is derived from an EMBL/GenBank/DDBJ whole genome shotgun (WGS) entry which is preliminary data.</text>
</comment>
<keyword evidence="13" id="KW-1185">Reference proteome</keyword>
<dbReference type="VEuPathDB" id="TriTrypDB:TcIL3000_0_45070"/>
<dbReference type="InterPro" id="IPR025932">
    <property type="entry name" value="Trypano_VSG_B_N_dom"/>
</dbReference>
<evidence type="ECO:0000313" key="13">
    <source>
        <dbReference type="Proteomes" id="UP000000702"/>
    </source>
</evidence>